<name>I0I070_CALAS</name>
<dbReference type="SUPFAM" id="SSF53822">
    <property type="entry name" value="Periplasmic binding protein-like I"/>
    <property type="match status" value="2"/>
</dbReference>
<dbReference type="InterPro" id="IPR050555">
    <property type="entry name" value="Bact_Solute-Bind_Prot2"/>
</dbReference>
<dbReference type="EMBL" id="AP012337">
    <property type="protein sequence ID" value="BAL98657.1"/>
    <property type="molecule type" value="Genomic_DNA"/>
</dbReference>
<dbReference type="STRING" id="926550.CLDAP_06180"/>
<dbReference type="GO" id="GO:0030288">
    <property type="term" value="C:outer membrane-bounded periplasmic space"/>
    <property type="evidence" value="ECO:0007669"/>
    <property type="project" value="TreeGrafter"/>
</dbReference>
<feature type="domain" description="Periplasmic binding protein" evidence="4">
    <location>
        <begin position="380"/>
        <end position="641"/>
    </location>
</feature>
<comment type="subcellular location">
    <subcellularLocation>
        <location evidence="1">Cell envelope</location>
    </subcellularLocation>
</comment>
<evidence type="ECO:0000313" key="5">
    <source>
        <dbReference type="EMBL" id="BAL98657.1"/>
    </source>
</evidence>
<feature type="signal peptide" evidence="3">
    <location>
        <begin position="1"/>
        <end position="24"/>
    </location>
</feature>
<organism evidence="5 6">
    <name type="scientific">Caldilinea aerophila (strain DSM 14535 / JCM 11387 / NBRC 104270 / STL-6-O1)</name>
    <dbReference type="NCBI Taxonomy" id="926550"/>
    <lineage>
        <taxon>Bacteria</taxon>
        <taxon>Bacillati</taxon>
        <taxon>Chloroflexota</taxon>
        <taxon>Caldilineae</taxon>
        <taxon>Caldilineales</taxon>
        <taxon>Caldilineaceae</taxon>
        <taxon>Caldilinea</taxon>
    </lineage>
</organism>
<dbReference type="InterPro" id="IPR010916">
    <property type="entry name" value="TonB_box_CS"/>
</dbReference>
<accession>I0I070</accession>
<dbReference type="HOGENOM" id="CLU_403192_0_0_0"/>
<evidence type="ECO:0000256" key="2">
    <source>
        <dbReference type="ARBA" id="ARBA00007639"/>
    </source>
</evidence>
<evidence type="ECO:0000256" key="1">
    <source>
        <dbReference type="ARBA" id="ARBA00004196"/>
    </source>
</evidence>
<dbReference type="Pfam" id="PF13407">
    <property type="entry name" value="Peripla_BP_4"/>
    <property type="match status" value="2"/>
</dbReference>
<feature type="chain" id="PRO_5003628680" evidence="3">
    <location>
        <begin position="25"/>
        <end position="682"/>
    </location>
</feature>
<keyword evidence="3" id="KW-0732">Signal</keyword>
<proteinExistence type="inferred from homology"/>
<dbReference type="eggNOG" id="COG1879">
    <property type="taxonomic scope" value="Bacteria"/>
</dbReference>
<reference evidence="5 6" key="1">
    <citation type="submission" date="2012-02" db="EMBL/GenBank/DDBJ databases">
        <title>Complete genome sequence of Caldilinea aerophila DSM 14535 (= NBRC 102666).</title>
        <authorList>
            <person name="Oguchi A."/>
            <person name="Hosoyama A."/>
            <person name="Sekine M."/>
            <person name="Fukai R."/>
            <person name="Kato Y."/>
            <person name="Nakamura S."/>
            <person name="Hanada S."/>
            <person name="Yamazaki S."/>
            <person name="Fujita N."/>
        </authorList>
    </citation>
    <scope>NUCLEOTIDE SEQUENCE [LARGE SCALE GENOMIC DNA]</scope>
    <source>
        <strain evidence="6">DSM 14535 / JCM 11387 / NBRC 104270 / STL-6-O1</strain>
    </source>
</reference>
<dbReference type="InterPro" id="IPR028082">
    <property type="entry name" value="Peripla_BP_I"/>
</dbReference>
<dbReference type="PANTHER" id="PTHR30036">
    <property type="entry name" value="D-XYLOSE-BINDING PERIPLASMIC PROTEIN"/>
    <property type="match status" value="1"/>
</dbReference>
<evidence type="ECO:0000313" key="6">
    <source>
        <dbReference type="Proteomes" id="UP000007880"/>
    </source>
</evidence>
<evidence type="ECO:0000259" key="4">
    <source>
        <dbReference type="Pfam" id="PF13407"/>
    </source>
</evidence>
<protein>
    <submittedName>
        <fullName evidence="5">Putative ABC transporter substrate binding protein</fullName>
    </submittedName>
</protein>
<comment type="similarity">
    <text evidence="2">Belongs to the bacterial solute-binding protein 2 family.</text>
</comment>
<dbReference type="Proteomes" id="UP000007880">
    <property type="component" value="Chromosome"/>
</dbReference>
<dbReference type="AlphaFoldDB" id="I0I070"/>
<keyword evidence="6" id="KW-1185">Reference proteome</keyword>
<dbReference type="CDD" id="cd06314">
    <property type="entry name" value="PBP1_tmGBP"/>
    <property type="match status" value="2"/>
</dbReference>
<dbReference type="PROSITE" id="PS51257">
    <property type="entry name" value="PROKAR_LIPOPROTEIN"/>
    <property type="match status" value="1"/>
</dbReference>
<dbReference type="PROSITE" id="PS00430">
    <property type="entry name" value="TONB_DEPENDENT_REC_1"/>
    <property type="match status" value="1"/>
</dbReference>
<sequence>MEESTMKRLRLLFIFSVLAALVLAACVPPAPTPAPAEAPAVDKEKFTVVVIGKSVHPYWSNVEKGVRAAAADLGLRDDQAIFFVPPQEDVARQIETMETYIAQGVTGIAIAPSDPNALEPVMKKAADAGIIVTTLDTPPVENSVSLVYIGTDNYTAGQVAGQAMLQLLPEGGKVGIGRGSDTALNALQRTDGFLDAIAGSAIVALEPVNDKEDAARALELANSVISANPDLAGAFGVYAYNGPAWATAVKEAGRAGDIKIVCFDATTDIINGIKEGVIQATVAQREFDMGYKSVQLIYKIATEGKEKAFADMGVVNGVIDTGVDVITPANLKEYEAQLDAKGIPHEWTTEGWEPPADAFRFTPPAPSAMHPALADGKITIAWIPKALNNPVFELGRDGAFAKAKELTAQGPYEVEVLYVGSVASDMAEQARVMEDMIARGVDAIGVSCNDPDGCIDPINKAVEAGIEVMTWDSDSPNSKRFTYLGVSNYDGGLAAADLLVRAMGETGKVALLTGVPGAFNLEERIRGFKDGIAKYPGIEIVTTVACYDDINRGVQVVEETMQAYPDLDGWFFVGLWPLFAERGSMPLWEEAARSGRLKTVAFDTLPVELEYLKEGLLHGLVGQKYWGWGYDTVQMIYDRIVHGKEFDSWTDSGMDIVTAKNVDAMIEAWETSDFTKPLPDPF</sequence>
<gene>
    <name evidence="5" type="ordered locus">CLDAP_06180</name>
</gene>
<dbReference type="Gene3D" id="3.40.50.2300">
    <property type="match status" value="4"/>
</dbReference>
<dbReference type="PANTHER" id="PTHR30036:SF7">
    <property type="entry name" value="ABC TRANSPORTER PERIPLASMIC-BINDING PROTEIN YPHF"/>
    <property type="match status" value="1"/>
</dbReference>
<feature type="domain" description="Periplasmic binding protein" evidence="4">
    <location>
        <begin position="49"/>
        <end position="305"/>
    </location>
</feature>
<dbReference type="InterPro" id="IPR025997">
    <property type="entry name" value="SBP_2_dom"/>
</dbReference>
<evidence type="ECO:0000256" key="3">
    <source>
        <dbReference type="SAM" id="SignalP"/>
    </source>
</evidence>
<dbReference type="GO" id="GO:0030246">
    <property type="term" value="F:carbohydrate binding"/>
    <property type="evidence" value="ECO:0007669"/>
    <property type="project" value="TreeGrafter"/>
</dbReference>
<dbReference type="KEGG" id="cap:CLDAP_06180"/>